<feature type="region of interest" description="Disordered" evidence="1">
    <location>
        <begin position="16"/>
        <end position="59"/>
    </location>
</feature>
<dbReference type="RefSeq" id="XP_073559678.1">
    <property type="nucleotide sequence ID" value="XM_073702034.1"/>
</dbReference>
<accession>A0ABY2H6T9</accession>
<gene>
    <name evidence="2" type="ORF">CCMA1212_004742</name>
</gene>
<protein>
    <submittedName>
        <fullName evidence="2">Uncharacterized protein</fullName>
    </submittedName>
</protein>
<organism evidence="2 3">
    <name type="scientific">Trichoderma ghanense</name>
    <dbReference type="NCBI Taxonomy" id="65468"/>
    <lineage>
        <taxon>Eukaryota</taxon>
        <taxon>Fungi</taxon>
        <taxon>Dikarya</taxon>
        <taxon>Ascomycota</taxon>
        <taxon>Pezizomycotina</taxon>
        <taxon>Sordariomycetes</taxon>
        <taxon>Hypocreomycetidae</taxon>
        <taxon>Hypocreales</taxon>
        <taxon>Hypocreaceae</taxon>
        <taxon>Trichoderma</taxon>
    </lineage>
</organism>
<comment type="caution">
    <text evidence="2">The sequence shown here is derived from an EMBL/GenBank/DDBJ whole genome shotgun (WGS) entry which is preliminary data.</text>
</comment>
<dbReference type="Proteomes" id="UP001642720">
    <property type="component" value="Unassembled WGS sequence"/>
</dbReference>
<dbReference type="EMBL" id="PPTA01000005">
    <property type="protein sequence ID" value="TFB03477.1"/>
    <property type="molecule type" value="Genomic_DNA"/>
</dbReference>
<sequence>MDIQAISAQSYTTDITRTSSMASSSSLSPTPSLSSLPCSSFSATPAPASSSSSSPSASESSAQASLSLYGIARRYCREEILVTPLRWTGRHLELLQCSFDKPLPEPMTAATYSMTEADYSEERSGTPHLEDFFRYYYKAPLREQGIRLLLTRDGCPLIAYDSIRLYFNGCVAKRMECVSLCLRGDDQETLEYRRPVAGFIDRSHIELLRKETIGYRSRHYNPPVLRLYNKKWRKISPSEPLYDPYIVALLIGVAQQKRRHFREVNSKEEAVKGMVFSQVLSTFYSKGKSEVKGEEAYMGWMYLYQANIPSSLLDMFDNANAPPSAPPSVSVQVITISYAPLATLRARLLELLLAETLATTIYYGSSSGRKRKYDDQGAGHPSLREVPSG</sequence>
<reference evidence="2 3" key="1">
    <citation type="submission" date="2018-01" db="EMBL/GenBank/DDBJ databases">
        <title>Genome characterization of the sugarcane-associated fungus Trichoderma ghanense CCMA-1212 and their application in lignocelulose bioconversion.</title>
        <authorList>
            <person name="Steindorff A.S."/>
            <person name="Mendes T.D."/>
            <person name="Vilela E.S.D."/>
            <person name="Rodrigues D.S."/>
            <person name="Formighieri E.F."/>
            <person name="Melo I.S."/>
            <person name="Favaro L.C.L."/>
        </authorList>
    </citation>
    <scope>NUCLEOTIDE SEQUENCE [LARGE SCALE GENOMIC DNA]</scope>
    <source>
        <strain evidence="2 3">CCMA-1212</strain>
    </source>
</reference>
<evidence type="ECO:0000256" key="1">
    <source>
        <dbReference type="SAM" id="MobiDB-lite"/>
    </source>
</evidence>
<evidence type="ECO:0000313" key="2">
    <source>
        <dbReference type="EMBL" id="TFB03477.1"/>
    </source>
</evidence>
<keyword evidence="3" id="KW-1185">Reference proteome</keyword>
<feature type="compositionally biased region" description="Low complexity" evidence="1">
    <location>
        <begin position="19"/>
        <end position="59"/>
    </location>
</feature>
<dbReference type="GeneID" id="300576484"/>
<proteinExistence type="predicted"/>
<feature type="region of interest" description="Disordered" evidence="1">
    <location>
        <begin position="367"/>
        <end position="389"/>
    </location>
</feature>
<name>A0ABY2H6T9_9HYPO</name>
<evidence type="ECO:0000313" key="3">
    <source>
        <dbReference type="Proteomes" id="UP001642720"/>
    </source>
</evidence>